<reference evidence="2" key="1">
    <citation type="journal article" date="2014" name="Int. J. Syst. Evol. Microbiol.">
        <title>Complete genome sequence of Corynebacterium casei LMG S-19264T (=DSM 44701T), isolated from a smear-ripened cheese.</title>
        <authorList>
            <consortium name="US DOE Joint Genome Institute (JGI-PGF)"/>
            <person name="Walter F."/>
            <person name="Albersmeier A."/>
            <person name="Kalinowski J."/>
            <person name="Ruckert C."/>
        </authorList>
    </citation>
    <scope>NUCLEOTIDE SEQUENCE</scope>
    <source>
        <strain evidence="2">JCM 10088</strain>
    </source>
</reference>
<accession>A0A830GUG1</accession>
<proteinExistence type="predicted"/>
<keyword evidence="3" id="KW-1185">Reference proteome</keyword>
<name>A0A830GUG1_9CREN</name>
<dbReference type="PANTHER" id="PTHR43384:SF10">
    <property type="entry name" value="ATPASE INVOLVED IN CHROMOSOME PARTITIONING, PARA_MIND FAMILY"/>
    <property type="match status" value="1"/>
</dbReference>
<comment type="caution">
    <text evidence="2">The sequence shown here is derived from an EMBL/GenBank/DDBJ whole genome shotgun (WGS) entry which is preliminary data.</text>
</comment>
<dbReference type="GO" id="GO:0009898">
    <property type="term" value="C:cytoplasmic side of plasma membrane"/>
    <property type="evidence" value="ECO:0007669"/>
    <property type="project" value="TreeGrafter"/>
</dbReference>
<evidence type="ECO:0000313" key="2">
    <source>
        <dbReference type="EMBL" id="GGP21530.1"/>
    </source>
</evidence>
<dbReference type="GO" id="GO:0016887">
    <property type="term" value="F:ATP hydrolysis activity"/>
    <property type="evidence" value="ECO:0007669"/>
    <property type="project" value="TreeGrafter"/>
</dbReference>
<dbReference type="OrthoDB" id="27282at2157"/>
<evidence type="ECO:0000313" key="3">
    <source>
        <dbReference type="Proteomes" id="UP000610960"/>
    </source>
</evidence>
<organism evidence="2 3">
    <name type="scientific">Thermocladium modestius</name>
    <dbReference type="NCBI Taxonomy" id="62609"/>
    <lineage>
        <taxon>Archaea</taxon>
        <taxon>Thermoproteota</taxon>
        <taxon>Thermoprotei</taxon>
        <taxon>Thermoproteales</taxon>
        <taxon>Thermoproteaceae</taxon>
        <taxon>Thermocladium</taxon>
    </lineage>
</organism>
<dbReference type="InterPro" id="IPR002586">
    <property type="entry name" value="CobQ/CobB/MinD/ParA_Nub-bd_dom"/>
</dbReference>
<reference evidence="2" key="2">
    <citation type="submission" date="2020-09" db="EMBL/GenBank/DDBJ databases">
        <authorList>
            <person name="Sun Q."/>
            <person name="Ohkuma M."/>
        </authorList>
    </citation>
    <scope>NUCLEOTIDE SEQUENCE</scope>
    <source>
        <strain evidence="2">JCM 10088</strain>
    </source>
</reference>
<feature type="domain" description="CobQ/CobB/MinD/ParA nucleotide binding" evidence="1">
    <location>
        <begin position="6"/>
        <end position="195"/>
    </location>
</feature>
<dbReference type="GO" id="GO:0051782">
    <property type="term" value="P:negative regulation of cell division"/>
    <property type="evidence" value="ECO:0007669"/>
    <property type="project" value="TreeGrafter"/>
</dbReference>
<dbReference type="GO" id="GO:0005829">
    <property type="term" value="C:cytosol"/>
    <property type="evidence" value="ECO:0007669"/>
    <property type="project" value="TreeGrafter"/>
</dbReference>
<dbReference type="InterPro" id="IPR050625">
    <property type="entry name" value="ParA/MinD_ATPase"/>
</dbReference>
<dbReference type="RefSeq" id="WP_188596683.1">
    <property type="nucleotide sequence ID" value="NZ_BMNL01000003.1"/>
</dbReference>
<dbReference type="GO" id="GO:0005524">
    <property type="term" value="F:ATP binding"/>
    <property type="evidence" value="ECO:0007669"/>
    <property type="project" value="TreeGrafter"/>
</dbReference>
<dbReference type="InterPro" id="IPR027417">
    <property type="entry name" value="P-loop_NTPase"/>
</dbReference>
<dbReference type="SUPFAM" id="SSF52540">
    <property type="entry name" value="P-loop containing nucleoside triphosphate hydrolases"/>
    <property type="match status" value="1"/>
</dbReference>
<sequence length="265" mass="28826">MRTILVTSGTKGGTGKSTIALNLSVLMAYKLRSKAQYPVILIDASVDSGSSTMLLFGQSNPNVQYTLIDLLDGRTTDPLSVLYLRQWQVNGDQFNIVFAASGFSNLTRYRSLYPLSMLLNAIRSLSPILTIIDSPAMGMTGDIIEVTAPYLTDVIPVMTPDHSSIKAAKLAVNSIKAVNANINVLNPILNMFDERYPVDASTGIPWTEVAKGELGMEPFVVPLDEYVQIARQALEIEVLKIGPLESKAVASMINYSNEVLGKLLQ</sequence>
<evidence type="ECO:0000259" key="1">
    <source>
        <dbReference type="Pfam" id="PF01656"/>
    </source>
</evidence>
<dbReference type="EMBL" id="BMNL01000003">
    <property type="protein sequence ID" value="GGP21530.1"/>
    <property type="molecule type" value="Genomic_DNA"/>
</dbReference>
<dbReference type="Pfam" id="PF01656">
    <property type="entry name" value="CbiA"/>
    <property type="match status" value="1"/>
</dbReference>
<gene>
    <name evidence="2" type="ORF">GCM10007981_13720</name>
</gene>
<dbReference type="Proteomes" id="UP000610960">
    <property type="component" value="Unassembled WGS sequence"/>
</dbReference>
<dbReference type="Gene3D" id="3.40.50.300">
    <property type="entry name" value="P-loop containing nucleotide triphosphate hydrolases"/>
    <property type="match status" value="1"/>
</dbReference>
<dbReference type="PANTHER" id="PTHR43384">
    <property type="entry name" value="SEPTUM SITE-DETERMINING PROTEIN MIND HOMOLOG, CHLOROPLASTIC-RELATED"/>
    <property type="match status" value="1"/>
</dbReference>
<protein>
    <submittedName>
        <fullName evidence="2">Cobyric acid synthase CobQ</fullName>
    </submittedName>
</protein>
<dbReference type="AlphaFoldDB" id="A0A830GUG1"/>